<evidence type="ECO:0000256" key="2">
    <source>
        <dbReference type="ARBA" id="ARBA00007524"/>
    </source>
</evidence>
<evidence type="ECO:0000256" key="5">
    <source>
        <dbReference type="ARBA" id="ARBA00023136"/>
    </source>
</evidence>
<dbReference type="InterPro" id="IPR004307">
    <property type="entry name" value="TspO_MBR"/>
</dbReference>
<dbReference type="Proteomes" id="UP000887577">
    <property type="component" value="Unplaced"/>
</dbReference>
<dbReference type="Pfam" id="PF03073">
    <property type="entry name" value="TspO_MBR"/>
    <property type="match status" value="1"/>
</dbReference>
<sequence length="181" mass="19598">MSAFLNSAKLPGIWTNYDYVNAALISSIPISVGLAELGSAADGGAYHTFFQRAIRPKWASQNPAFHAGTCFLTLTPLGYATYRVIKNSAGLLSNQAKVAIAIYGLHAVLSAGFGNEVRKGNHSNVAVFKTLIAAASIGFALSYRNIDETAFWLSVPHVAWSIFSALYHFDMYQLNESGHKH</sequence>
<dbReference type="GO" id="GO:0033013">
    <property type="term" value="P:tetrapyrrole metabolic process"/>
    <property type="evidence" value="ECO:0007669"/>
    <property type="project" value="UniProtKB-ARBA"/>
</dbReference>
<keyword evidence="3" id="KW-0812">Transmembrane</keyword>
<reference evidence="7" key="1">
    <citation type="submission" date="2022-11" db="UniProtKB">
        <authorList>
            <consortium name="WormBaseParasite"/>
        </authorList>
    </citation>
    <scope>IDENTIFICATION</scope>
</reference>
<accession>A0A914YZ24</accession>
<keyword evidence="6" id="KW-1185">Reference proteome</keyword>
<evidence type="ECO:0000256" key="4">
    <source>
        <dbReference type="ARBA" id="ARBA00022989"/>
    </source>
</evidence>
<organism evidence="6 7">
    <name type="scientific">Panagrolaimus superbus</name>
    <dbReference type="NCBI Taxonomy" id="310955"/>
    <lineage>
        <taxon>Eukaryota</taxon>
        <taxon>Metazoa</taxon>
        <taxon>Ecdysozoa</taxon>
        <taxon>Nematoda</taxon>
        <taxon>Chromadorea</taxon>
        <taxon>Rhabditida</taxon>
        <taxon>Tylenchina</taxon>
        <taxon>Panagrolaimomorpha</taxon>
        <taxon>Panagrolaimoidea</taxon>
        <taxon>Panagrolaimidae</taxon>
        <taxon>Panagrolaimus</taxon>
    </lineage>
</organism>
<dbReference type="PANTHER" id="PTHR10057:SF0">
    <property type="entry name" value="TRANSLOCATOR PROTEIN"/>
    <property type="match status" value="1"/>
</dbReference>
<protein>
    <submittedName>
        <fullName evidence="7">Uncharacterized protein</fullName>
    </submittedName>
</protein>
<comment type="similarity">
    <text evidence="2">Belongs to the TspO/BZRP family.</text>
</comment>
<comment type="subcellular location">
    <subcellularLocation>
        <location evidence="1">Membrane</location>
        <topology evidence="1">Multi-pass membrane protein</topology>
    </subcellularLocation>
</comment>
<dbReference type="AlphaFoldDB" id="A0A914YZ24"/>
<keyword evidence="5" id="KW-0472">Membrane</keyword>
<dbReference type="InterPro" id="IPR038330">
    <property type="entry name" value="TspO/MBR-related_sf"/>
</dbReference>
<dbReference type="WBParaSite" id="PSU_v2.g4883.t1">
    <property type="protein sequence ID" value="PSU_v2.g4883.t1"/>
    <property type="gene ID" value="PSU_v2.g4883"/>
</dbReference>
<evidence type="ECO:0000313" key="6">
    <source>
        <dbReference type="Proteomes" id="UP000887577"/>
    </source>
</evidence>
<dbReference type="Gene3D" id="1.20.1260.100">
    <property type="entry name" value="TspO/MBR protein"/>
    <property type="match status" value="1"/>
</dbReference>
<proteinExistence type="inferred from homology"/>
<evidence type="ECO:0000313" key="7">
    <source>
        <dbReference type="WBParaSite" id="PSU_v2.g4883.t1"/>
    </source>
</evidence>
<name>A0A914YZ24_9BILA</name>
<evidence type="ECO:0000256" key="3">
    <source>
        <dbReference type="ARBA" id="ARBA00022692"/>
    </source>
</evidence>
<keyword evidence="4" id="KW-1133">Transmembrane helix</keyword>
<evidence type="ECO:0000256" key="1">
    <source>
        <dbReference type="ARBA" id="ARBA00004141"/>
    </source>
</evidence>
<dbReference type="GO" id="GO:0005741">
    <property type="term" value="C:mitochondrial outer membrane"/>
    <property type="evidence" value="ECO:0007669"/>
    <property type="project" value="TreeGrafter"/>
</dbReference>
<dbReference type="PANTHER" id="PTHR10057">
    <property type="entry name" value="PERIPHERAL-TYPE BENZODIAZEPINE RECEPTOR"/>
    <property type="match status" value="1"/>
</dbReference>